<keyword evidence="2" id="KW-1185">Reference proteome</keyword>
<dbReference type="Proteomes" id="UP000821845">
    <property type="component" value="Chromosome 4"/>
</dbReference>
<gene>
    <name evidence="1" type="ORF">HPB50_004893</name>
</gene>
<organism evidence="1 2">
    <name type="scientific">Hyalomma asiaticum</name>
    <name type="common">Tick</name>
    <dbReference type="NCBI Taxonomy" id="266040"/>
    <lineage>
        <taxon>Eukaryota</taxon>
        <taxon>Metazoa</taxon>
        <taxon>Ecdysozoa</taxon>
        <taxon>Arthropoda</taxon>
        <taxon>Chelicerata</taxon>
        <taxon>Arachnida</taxon>
        <taxon>Acari</taxon>
        <taxon>Parasitiformes</taxon>
        <taxon>Ixodida</taxon>
        <taxon>Ixodoidea</taxon>
        <taxon>Ixodidae</taxon>
        <taxon>Hyalomminae</taxon>
        <taxon>Hyalomma</taxon>
    </lineage>
</organism>
<proteinExistence type="predicted"/>
<evidence type="ECO:0000313" key="1">
    <source>
        <dbReference type="EMBL" id="KAH6932364.1"/>
    </source>
</evidence>
<dbReference type="EMBL" id="CM023484">
    <property type="protein sequence ID" value="KAH6932364.1"/>
    <property type="molecule type" value="Genomic_DNA"/>
</dbReference>
<name>A0ACB7SI71_HYAAI</name>
<accession>A0ACB7SI71</accession>
<reference evidence="1" key="1">
    <citation type="submission" date="2020-05" db="EMBL/GenBank/DDBJ databases">
        <title>Large-scale comparative analyses of tick genomes elucidate their genetic diversity and vector capacities.</title>
        <authorList>
            <person name="Jia N."/>
            <person name="Wang J."/>
            <person name="Shi W."/>
            <person name="Du L."/>
            <person name="Sun Y."/>
            <person name="Zhan W."/>
            <person name="Jiang J."/>
            <person name="Wang Q."/>
            <person name="Zhang B."/>
            <person name="Ji P."/>
            <person name="Sakyi L.B."/>
            <person name="Cui X."/>
            <person name="Yuan T."/>
            <person name="Jiang B."/>
            <person name="Yang W."/>
            <person name="Lam T.T.-Y."/>
            <person name="Chang Q."/>
            <person name="Ding S."/>
            <person name="Wang X."/>
            <person name="Zhu J."/>
            <person name="Ruan X."/>
            <person name="Zhao L."/>
            <person name="Wei J."/>
            <person name="Que T."/>
            <person name="Du C."/>
            <person name="Cheng J."/>
            <person name="Dai P."/>
            <person name="Han X."/>
            <person name="Huang E."/>
            <person name="Gao Y."/>
            <person name="Liu J."/>
            <person name="Shao H."/>
            <person name="Ye R."/>
            <person name="Li L."/>
            <person name="Wei W."/>
            <person name="Wang X."/>
            <person name="Wang C."/>
            <person name="Yang T."/>
            <person name="Huo Q."/>
            <person name="Li W."/>
            <person name="Guo W."/>
            <person name="Chen H."/>
            <person name="Zhou L."/>
            <person name="Ni X."/>
            <person name="Tian J."/>
            <person name="Zhou Y."/>
            <person name="Sheng Y."/>
            <person name="Liu T."/>
            <person name="Pan Y."/>
            <person name="Xia L."/>
            <person name="Li J."/>
            <person name="Zhao F."/>
            <person name="Cao W."/>
        </authorList>
    </citation>
    <scope>NUCLEOTIDE SEQUENCE</scope>
    <source>
        <strain evidence="1">Hyas-2018</strain>
    </source>
</reference>
<sequence length="116" mass="13166">MDGVIESQVNEASDELFLLAWLPAVPRGVTYERAAYGLPPLPPFLETPGDVTIPWEQWRDYFTNFLAATEMDVQPPLRKKAILLQCLRVEGRPYFSHVGPRAGTDARHDKRQDEGK</sequence>
<evidence type="ECO:0000313" key="2">
    <source>
        <dbReference type="Proteomes" id="UP000821845"/>
    </source>
</evidence>
<protein>
    <submittedName>
        <fullName evidence="1">Uncharacterized protein</fullName>
    </submittedName>
</protein>
<comment type="caution">
    <text evidence="1">The sequence shown here is derived from an EMBL/GenBank/DDBJ whole genome shotgun (WGS) entry which is preliminary data.</text>
</comment>